<dbReference type="GeneID" id="63802833"/>
<feature type="region of interest" description="Disordered" evidence="1">
    <location>
        <begin position="376"/>
        <end position="396"/>
    </location>
</feature>
<gene>
    <name evidence="3" type="ORF">DL89DRAFT_264279</name>
</gene>
<feature type="non-terminal residue" evidence="3">
    <location>
        <position position="1"/>
    </location>
</feature>
<evidence type="ECO:0000313" key="4">
    <source>
        <dbReference type="Proteomes" id="UP000193922"/>
    </source>
</evidence>
<feature type="compositionally biased region" description="Basic residues" evidence="1">
    <location>
        <begin position="30"/>
        <end position="39"/>
    </location>
</feature>
<dbReference type="STRING" id="61395.A0A1Y1WMQ3"/>
<feature type="compositionally biased region" description="Low complexity" evidence="1">
    <location>
        <begin position="376"/>
        <end position="385"/>
    </location>
</feature>
<feature type="compositionally biased region" description="Pro residues" evidence="1">
    <location>
        <begin position="439"/>
        <end position="462"/>
    </location>
</feature>
<protein>
    <submittedName>
        <fullName evidence="3">Rho GTPase activation protein</fullName>
    </submittedName>
</protein>
<dbReference type="PANTHER" id="PTHR14149">
    <property type="entry name" value="RAS GTPASE-ACTIVATING PROTEIN WITH IQ MOTIF"/>
    <property type="match status" value="1"/>
</dbReference>
<dbReference type="InterPro" id="IPR001936">
    <property type="entry name" value="RasGAP_dom"/>
</dbReference>
<dbReference type="SMART" id="SM00323">
    <property type="entry name" value="RasGAP"/>
    <property type="match status" value="1"/>
</dbReference>
<organism evidence="3 4">
    <name type="scientific">Linderina pennispora</name>
    <dbReference type="NCBI Taxonomy" id="61395"/>
    <lineage>
        <taxon>Eukaryota</taxon>
        <taxon>Fungi</taxon>
        <taxon>Fungi incertae sedis</taxon>
        <taxon>Zoopagomycota</taxon>
        <taxon>Kickxellomycotina</taxon>
        <taxon>Kickxellomycetes</taxon>
        <taxon>Kickxellales</taxon>
        <taxon>Kickxellaceae</taxon>
        <taxon>Linderina</taxon>
    </lineage>
</organism>
<dbReference type="InterPro" id="IPR008936">
    <property type="entry name" value="Rho_GTPase_activation_prot"/>
</dbReference>
<evidence type="ECO:0000256" key="1">
    <source>
        <dbReference type="SAM" id="MobiDB-lite"/>
    </source>
</evidence>
<feature type="compositionally biased region" description="Basic and acidic residues" evidence="1">
    <location>
        <begin position="83"/>
        <end position="93"/>
    </location>
</feature>
<feature type="region of interest" description="Disordered" evidence="1">
    <location>
        <begin position="1"/>
        <end position="20"/>
    </location>
</feature>
<evidence type="ECO:0000313" key="3">
    <source>
        <dbReference type="EMBL" id="ORX74394.1"/>
    </source>
</evidence>
<dbReference type="PANTHER" id="PTHR14149:SF17">
    <property type="entry name" value="GTPASE-ACTIVATING PROTEIN"/>
    <property type="match status" value="1"/>
</dbReference>
<feature type="compositionally biased region" description="Basic and acidic residues" evidence="1">
    <location>
        <begin position="549"/>
        <end position="561"/>
    </location>
</feature>
<feature type="compositionally biased region" description="Low complexity" evidence="1">
    <location>
        <begin position="44"/>
        <end position="59"/>
    </location>
</feature>
<dbReference type="OrthoDB" id="775356at2759"/>
<dbReference type="Gene3D" id="1.10.506.10">
    <property type="entry name" value="GTPase Activation - p120gap, domain 1"/>
    <property type="match status" value="1"/>
</dbReference>
<reference evidence="3 4" key="1">
    <citation type="submission" date="2016-07" db="EMBL/GenBank/DDBJ databases">
        <title>Pervasive Adenine N6-methylation of Active Genes in Fungi.</title>
        <authorList>
            <consortium name="DOE Joint Genome Institute"/>
            <person name="Mondo S.J."/>
            <person name="Dannebaum R.O."/>
            <person name="Kuo R.C."/>
            <person name="Labutti K."/>
            <person name="Haridas S."/>
            <person name="Kuo A."/>
            <person name="Salamov A."/>
            <person name="Ahrendt S.R."/>
            <person name="Lipzen A."/>
            <person name="Sullivan W."/>
            <person name="Andreopoulos W.B."/>
            <person name="Clum A."/>
            <person name="Lindquist E."/>
            <person name="Daum C."/>
            <person name="Ramamoorthy G.K."/>
            <person name="Gryganskyi A."/>
            <person name="Culley D."/>
            <person name="Magnuson J.K."/>
            <person name="James T.Y."/>
            <person name="O'Malley M.A."/>
            <person name="Stajich J.E."/>
            <person name="Spatafora J.W."/>
            <person name="Visel A."/>
            <person name="Grigoriev I.V."/>
        </authorList>
    </citation>
    <scope>NUCLEOTIDE SEQUENCE [LARGE SCALE GENOMIC DNA]</scope>
    <source>
        <strain evidence="3 4">ATCC 12442</strain>
    </source>
</reference>
<feature type="compositionally biased region" description="Polar residues" evidence="1">
    <location>
        <begin position="516"/>
        <end position="525"/>
    </location>
</feature>
<keyword evidence="4" id="KW-1185">Reference proteome</keyword>
<comment type="caution">
    <text evidence="3">The sequence shown here is derived from an EMBL/GenBank/DDBJ whole genome shotgun (WGS) entry which is preliminary data.</text>
</comment>
<sequence length="629" mass="68302">MGKASAQAEPESNGVPFASKDEEAVSFCRFRQKPGRARTHTQASDQSTISSSPPDSHSQGWLVRVFGGIRRRKTISQQSASDPHSRNGQEKGAKVVGSVKDPNMVIPADIMFSVRRAQLYGTMMRLLVHNPYYLSRVISHVKYHECDALLSIVLDSVFRGPVHEPSLIVLFTKIIELEIERTTSIDTVMRNDAPSVHMLSAYLKNSSCLEYLQEAVGPTIETVVELGSASLESELGSVYQDWARTQESRRTAAAGYTEVQNLSRRRQRQLVHLTTHCLHNIINARPQVPVGLDVDDTKAYSLVGGIFFLRFVNAALASPNIYGLLDASPTGQIKTNLKLVARLMQRLSNYSAKPADEWPADARGFIEPNPAAEFVSVSPPSAASAQNGSKEQSPDFVRSAATASTVSAKSLPLHLACSFQTVVACKSQSPGETTLWSPSLPPRNPPLALPPELPTTSPPPLPSDDTTVDMGITNSGCAGSEAKLDLAPIESTVGFEKQICDGVALPRQDIALVPTGSTVTDSARTSGDGPAKPWPGNLPSIARQTNADHPQRASSEDRRSESGSSRTSPVHRKTARKSPEYKAPGYLEMYQDAWATDESKMARECLRDLGVAPPLVRQSNNHLTRIPLI</sequence>
<feature type="region of interest" description="Disordered" evidence="1">
    <location>
        <begin position="26"/>
        <end position="60"/>
    </location>
</feature>
<name>A0A1Y1WMQ3_9FUNG</name>
<evidence type="ECO:0000259" key="2">
    <source>
        <dbReference type="PROSITE" id="PS50018"/>
    </source>
</evidence>
<dbReference type="Proteomes" id="UP000193922">
    <property type="component" value="Unassembled WGS sequence"/>
</dbReference>
<dbReference type="GO" id="GO:0005096">
    <property type="term" value="F:GTPase activator activity"/>
    <property type="evidence" value="ECO:0007669"/>
    <property type="project" value="TreeGrafter"/>
</dbReference>
<dbReference type="GO" id="GO:0005938">
    <property type="term" value="C:cell cortex"/>
    <property type="evidence" value="ECO:0007669"/>
    <property type="project" value="TreeGrafter"/>
</dbReference>
<feature type="region of interest" description="Disordered" evidence="1">
    <location>
        <begin position="74"/>
        <end position="96"/>
    </location>
</feature>
<feature type="domain" description="Ras-GAP" evidence="2">
    <location>
        <begin position="167"/>
        <end position="349"/>
    </location>
</feature>
<feature type="region of interest" description="Disordered" evidence="1">
    <location>
        <begin position="430"/>
        <end position="463"/>
    </location>
</feature>
<proteinExistence type="predicted"/>
<dbReference type="RefSeq" id="XP_040747605.1">
    <property type="nucleotide sequence ID" value="XM_040886185.1"/>
</dbReference>
<dbReference type="SUPFAM" id="SSF48350">
    <property type="entry name" value="GTPase activation domain, GAP"/>
    <property type="match status" value="1"/>
</dbReference>
<accession>A0A1Y1WMQ3</accession>
<dbReference type="PROSITE" id="PS50018">
    <property type="entry name" value="RAS_GTPASE_ACTIV_2"/>
    <property type="match status" value="1"/>
</dbReference>
<dbReference type="GO" id="GO:0046580">
    <property type="term" value="P:negative regulation of Ras protein signal transduction"/>
    <property type="evidence" value="ECO:0007669"/>
    <property type="project" value="TreeGrafter"/>
</dbReference>
<dbReference type="AlphaFoldDB" id="A0A1Y1WMQ3"/>
<dbReference type="Pfam" id="PF00616">
    <property type="entry name" value="RasGAP"/>
    <property type="match status" value="2"/>
</dbReference>
<feature type="region of interest" description="Disordered" evidence="1">
    <location>
        <begin position="516"/>
        <end position="580"/>
    </location>
</feature>
<dbReference type="EMBL" id="MCFD01000001">
    <property type="protein sequence ID" value="ORX74394.1"/>
    <property type="molecule type" value="Genomic_DNA"/>
</dbReference>